<evidence type="ECO:0000313" key="2">
    <source>
        <dbReference type="Proteomes" id="UP000184304"/>
    </source>
</evidence>
<dbReference type="EMBL" id="KV878187">
    <property type="protein sequence ID" value="OJI86381.1"/>
    <property type="molecule type" value="Genomic_DNA"/>
</dbReference>
<reference evidence="2" key="1">
    <citation type="journal article" date="2017" name="Genome Biol.">
        <title>Comparative genomics reveals high biological diversity and specific adaptations in the industrially and medically important fungal genus Aspergillus.</title>
        <authorList>
            <person name="de Vries R.P."/>
            <person name="Riley R."/>
            <person name="Wiebenga A."/>
            <person name="Aguilar-Osorio G."/>
            <person name="Amillis S."/>
            <person name="Uchima C.A."/>
            <person name="Anderluh G."/>
            <person name="Asadollahi M."/>
            <person name="Askin M."/>
            <person name="Barry K."/>
            <person name="Battaglia E."/>
            <person name="Bayram O."/>
            <person name="Benocci T."/>
            <person name="Braus-Stromeyer S.A."/>
            <person name="Caldana C."/>
            <person name="Canovas D."/>
            <person name="Cerqueira G.C."/>
            <person name="Chen F."/>
            <person name="Chen W."/>
            <person name="Choi C."/>
            <person name="Clum A."/>
            <person name="Dos Santos R.A."/>
            <person name="Damasio A.R."/>
            <person name="Diallinas G."/>
            <person name="Emri T."/>
            <person name="Fekete E."/>
            <person name="Flipphi M."/>
            <person name="Freyberg S."/>
            <person name="Gallo A."/>
            <person name="Gournas C."/>
            <person name="Habgood R."/>
            <person name="Hainaut M."/>
            <person name="Harispe M.L."/>
            <person name="Henrissat B."/>
            <person name="Hilden K.S."/>
            <person name="Hope R."/>
            <person name="Hossain A."/>
            <person name="Karabika E."/>
            <person name="Karaffa L."/>
            <person name="Karanyi Z."/>
            <person name="Krasevec N."/>
            <person name="Kuo A."/>
            <person name="Kusch H."/>
            <person name="LaButti K."/>
            <person name="Lagendijk E.L."/>
            <person name="Lapidus A."/>
            <person name="Levasseur A."/>
            <person name="Lindquist E."/>
            <person name="Lipzen A."/>
            <person name="Logrieco A.F."/>
            <person name="MacCabe A."/>
            <person name="Maekelae M.R."/>
            <person name="Malavazi I."/>
            <person name="Melin P."/>
            <person name="Meyer V."/>
            <person name="Mielnichuk N."/>
            <person name="Miskei M."/>
            <person name="Molnar A.P."/>
            <person name="Mule G."/>
            <person name="Ngan C.Y."/>
            <person name="Orejas M."/>
            <person name="Orosz E."/>
            <person name="Ouedraogo J.P."/>
            <person name="Overkamp K.M."/>
            <person name="Park H.-S."/>
            <person name="Perrone G."/>
            <person name="Piumi F."/>
            <person name="Punt P.J."/>
            <person name="Ram A.F."/>
            <person name="Ramon A."/>
            <person name="Rauscher S."/>
            <person name="Record E."/>
            <person name="Riano-Pachon D.M."/>
            <person name="Robert V."/>
            <person name="Roehrig J."/>
            <person name="Ruller R."/>
            <person name="Salamov A."/>
            <person name="Salih N.S."/>
            <person name="Samson R.A."/>
            <person name="Sandor E."/>
            <person name="Sanguinetti M."/>
            <person name="Schuetze T."/>
            <person name="Sepcic K."/>
            <person name="Shelest E."/>
            <person name="Sherlock G."/>
            <person name="Sophianopoulou V."/>
            <person name="Squina F.M."/>
            <person name="Sun H."/>
            <person name="Susca A."/>
            <person name="Todd R.B."/>
            <person name="Tsang A."/>
            <person name="Unkles S.E."/>
            <person name="van de Wiele N."/>
            <person name="van Rossen-Uffink D."/>
            <person name="Oliveira J.V."/>
            <person name="Vesth T.C."/>
            <person name="Visser J."/>
            <person name="Yu J.-H."/>
            <person name="Zhou M."/>
            <person name="Andersen M.R."/>
            <person name="Archer D.B."/>
            <person name="Baker S.E."/>
            <person name="Benoit I."/>
            <person name="Brakhage A.A."/>
            <person name="Braus G.H."/>
            <person name="Fischer R."/>
            <person name="Frisvad J.C."/>
            <person name="Goldman G.H."/>
            <person name="Houbraken J."/>
            <person name="Oakley B."/>
            <person name="Pocsi I."/>
            <person name="Scazzocchio C."/>
            <person name="Seiboth B."/>
            <person name="vanKuyk P.A."/>
            <person name="Wortman J."/>
            <person name="Dyer P.S."/>
            <person name="Grigoriev I.V."/>
        </authorList>
    </citation>
    <scope>NUCLEOTIDE SEQUENCE [LARGE SCALE GENOMIC DNA]</scope>
    <source>
        <strain evidence="2">CBS 134.48</strain>
    </source>
</reference>
<keyword evidence="2" id="KW-1185">Reference proteome</keyword>
<proteinExistence type="predicted"/>
<dbReference type="AlphaFoldDB" id="A0A1L9NAU6"/>
<dbReference type="Proteomes" id="UP000184304">
    <property type="component" value="Unassembled WGS sequence"/>
</dbReference>
<dbReference type="OrthoDB" id="4412089at2759"/>
<accession>A0A1L9NAU6</accession>
<dbReference type="VEuPathDB" id="FungiDB:ASPTUDRAFT_462879"/>
<organism evidence="1 2">
    <name type="scientific">Aspergillus tubingensis (strain CBS 134.48)</name>
    <dbReference type="NCBI Taxonomy" id="767770"/>
    <lineage>
        <taxon>Eukaryota</taxon>
        <taxon>Fungi</taxon>
        <taxon>Dikarya</taxon>
        <taxon>Ascomycota</taxon>
        <taxon>Pezizomycotina</taxon>
        <taxon>Eurotiomycetes</taxon>
        <taxon>Eurotiomycetidae</taxon>
        <taxon>Eurotiales</taxon>
        <taxon>Aspergillaceae</taxon>
        <taxon>Aspergillus</taxon>
        <taxon>Aspergillus subgen. Circumdati</taxon>
    </lineage>
</organism>
<sequence>MTTSHTRRNVRKAVVSLHRHRWAVDHRVSHKWLLVNHSAVAQSSCSMSRPTHPEAWNLQEEVAPIDLALHCRNTQRLVSEKASIPDDHHLDLVDDEMRFDDLNTSGSHGFACDRNSVY</sequence>
<protein>
    <submittedName>
        <fullName evidence="1">Uncharacterized protein</fullName>
    </submittedName>
</protein>
<name>A0A1L9NAU6_ASPTC</name>
<gene>
    <name evidence="1" type="ORF">ASPTUDRAFT_462879</name>
</gene>
<evidence type="ECO:0000313" key="1">
    <source>
        <dbReference type="EMBL" id="OJI86381.1"/>
    </source>
</evidence>